<accession>A0A2G9U1A8</accession>
<evidence type="ECO:0000313" key="1">
    <source>
        <dbReference type="EMBL" id="PIO63290.1"/>
    </source>
</evidence>
<name>A0A2G9U1A8_TELCI</name>
<dbReference type="AlphaFoldDB" id="A0A2G9U1A8"/>
<protein>
    <submittedName>
        <fullName evidence="1">Uncharacterized protein</fullName>
    </submittedName>
</protein>
<organism evidence="1 2">
    <name type="scientific">Teladorsagia circumcincta</name>
    <name type="common">Brown stomach worm</name>
    <name type="synonym">Ostertagia circumcincta</name>
    <dbReference type="NCBI Taxonomy" id="45464"/>
    <lineage>
        <taxon>Eukaryota</taxon>
        <taxon>Metazoa</taxon>
        <taxon>Ecdysozoa</taxon>
        <taxon>Nematoda</taxon>
        <taxon>Chromadorea</taxon>
        <taxon>Rhabditida</taxon>
        <taxon>Rhabditina</taxon>
        <taxon>Rhabditomorpha</taxon>
        <taxon>Strongyloidea</taxon>
        <taxon>Trichostrongylidae</taxon>
        <taxon>Teladorsagia</taxon>
    </lineage>
</organism>
<dbReference type="EMBL" id="KZ351064">
    <property type="protein sequence ID" value="PIO63290.1"/>
    <property type="molecule type" value="Genomic_DNA"/>
</dbReference>
<dbReference type="Proteomes" id="UP000230423">
    <property type="component" value="Unassembled WGS sequence"/>
</dbReference>
<gene>
    <name evidence="1" type="ORF">TELCIR_15110</name>
</gene>
<sequence length="72" mass="8309">MTVWKNDKASVNVQLPWSKIGKEGKRGLKKTGKELGRFGKRAGRHNGMEFECERSQYDVVSMDMVFHFFAEV</sequence>
<proteinExistence type="predicted"/>
<reference evidence="1 2" key="1">
    <citation type="submission" date="2015-09" db="EMBL/GenBank/DDBJ databases">
        <title>Draft genome of the parasitic nematode Teladorsagia circumcincta isolate WARC Sus (inbred).</title>
        <authorList>
            <person name="Mitreva M."/>
        </authorList>
    </citation>
    <scope>NUCLEOTIDE SEQUENCE [LARGE SCALE GENOMIC DNA]</scope>
    <source>
        <strain evidence="1 2">S</strain>
    </source>
</reference>
<evidence type="ECO:0000313" key="2">
    <source>
        <dbReference type="Proteomes" id="UP000230423"/>
    </source>
</evidence>
<keyword evidence="2" id="KW-1185">Reference proteome</keyword>